<accession>A0A3G2S109</accession>
<gene>
    <name evidence="7" type="primary">cmkA</name>
    <name evidence="7" type="ORF">DNF11_0239</name>
</gene>
<keyword evidence="4" id="KW-0723">Serine/threonine-protein kinase</keyword>
<feature type="region of interest" description="Disordered" evidence="5">
    <location>
        <begin position="340"/>
        <end position="360"/>
    </location>
</feature>
<dbReference type="Gene3D" id="1.10.510.10">
    <property type="entry name" value="Transferase(Phosphotransferase) domain 1"/>
    <property type="match status" value="1"/>
</dbReference>
<dbReference type="GO" id="GO:0005524">
    <property type="term" value="F:ATP binding"/>
    <property type="evidence" value="ECO:0007669"/>
    <property type="project" value="UniProtKB-UniRule"/>
</dbReference>
<dbReference type="FunFam" id="1.10.510.10:FF:000571">
    <property type="entry name" value="Maternal embryonic leucine zipper kinase"/>
    <property type="match status" value="1"/>
</dbReference>
<dbReference type="EC" id="2.7.11.17" evidence="7"/>
<dbReference type="AlphaFoldDB" id="A0A3G2S109"/>
<evidence type="ECO:0000256" key="2">
    <source>
        <dbReference type="ARBA" id="ARBA00022840"/>
    </source>
</evidence>
<dbReference type="OrthoDB" id="40902at2759"/>
<feature type="binding site" evidence="3">
    <location>
        <position position="58"/>
    </location>
    <ligand>
        <name>ATP</name>
        <dbReference type="ChEBI" id="CHEBI:30616"/>
    </ligand>
</feature>
<evidence type="ECO:0000256" key="1">
    <source>
        <dbReference type="ARBA" id="ARBA00022741"/>
    </source>
</evidence>
<reference evidence="7 8" key="1">
    <citation type="submission" date="2018-10" db="EMBL/GenBank/DDBJ databases">
        <title>Complete genome sequence of Malassezia restricta CBS 7877.</title>
        <authorList>
            <person name="Morand S.C."/>
            <person name="Bertignac M."/>
            <person name="Iltis A."/>
            <person name="Kolder I."/>
            <person name="Pirovano W."/>
            <person name="Jourdain R."/>
            <person name="Clavaud C."/>
        </authorList>
    </citation>
    <scope>NUCLEOTIDE SEQUENCE [LARGE SCALE GENOMIC DNA]</scope>
    <source>
        <strain evidence="7 8">CBS 7877</strain>
    </source>
</reference>
<dbReference type="InterPro" id="IPR008271">
    <property type="entry name" value="Ser/Thr_kinase_AS"/>
</dbReference>
<dbReference type="InterPro" id="IPR000719">
    <property type="entry name" value="Prot_kinase_dom"/>
</dbReference>
<evidence type="ECO:0000313" key="8">
    <source>
        <dbReference type="Proteomes" id="UP000269793"/>
    </source>
</evidence>
<keyword evidence="1 3" id="KW-0547">Nucleotide-binding</keyword>
<name>A0A3G2S109_MALR7</name>
<organism evidence="7 8">
    <name type="scientific">Malassezia restricta (strain ATCC 96810 / NBRC 103918 / CBS 7877)</name>
    <name type="common">Seborrheic dermatitis infection agent</name>
    <dbReference type="NCBI Taxonomy" id="425264"/>
    <lineage>
        <taxon>Eukaryota</taxon>
        <taxon>Fungi</taxon>
        <taxon>Dikarya</taxon>
        <taxon>Basidiomycota</taxon>
        <taxon>Ustilaginomycotina</taxon>
        <taxon>Malasseziomycetes</taxon>
        <taxon>Malasseziales</taxon>
        <taxon>Malasseziaceae</taxon>
        <taxon>Malassezia</taxon>
    </lineage>
</organism>
<dbReference type="PROSITE" id="PS00107">
    <property type="entry name" value="PROTEIN_KINASE_ATP"/>
    <property type="match status" value="1"/>
</dbReference>
<evidence type="ECO:0000259" key="6">
    <source>
        <dbReference type="PROSITE" id="PS50011"/>
    </source>
</evidence>
<dbReference type="PANTHER" id="PTHR24347">
    <property type="entry name" value="SERINE/THREONINE-PROTEIN KINASE"/>
    <property type="match status" value="1"/>
</dbReference>
<dbReference type="FunFam" id="3.30.200.20:FF:000042">
    <property type="entry name" value="Aurora kinase A"/>
    <property type="match status" value="1"/>
</dbReference>
<keyword evidence="7" id="KW-0418">Kinase</keyword>
<evidence type="ECO:0000313" key="7">
    <source>
        <dbReference type="EMBL" id="AYO41189.1"/>
    </source>
</evidence>
<dbReference type="Proteomes" id="UP000269793">
    <property type="component" value="Chromosome I"/>
</dbReference>
<dbReference type="STRING" id="425264.A0A3G2S109"/>
<dbReference type="SMART" id="SM00220">
    <property type="entry name" value="S_TKc"/>
    <property type="match status" value="1"/>
</dbReference>
<dbReference type="CDD" id="cd05117">
    <property type="entry name" value="STKc_CAMK"/>
    <property type="match status" value="1"/>
</dbReference>
<protein>
    <submittedName>
        <fullName evidence="7">Calcium/calmodulin-dependent protein kinase</fullName>
        <ecNumber evidence="7">2.7.11.17</ecNumber>
    </submittedName>
</protein>
<dbReference type="PROSITE" id="PS00108">
    <property type="entry name" value="PROTEIN_KINASE_ST"/>
    <property type="match status" value="1"/>
</dbReference>
<feature type="domain" description="Protein kinase" evidence="6">
    <location>
        <begin position="22"/>
        <end position="282"/>
    </location>
</feature>
<dbReference type="PROSITE" id="PS50011">
    <property type="entry name" value="PROTEIN_KINASE_DOM"/>
    <property type="match status" value="1"/>
</dbReference>
<evidence type="ECO:0000256" key="5">
    <source>
        <dbReference type="SAM" id="MobiDB-lite"/>
    </source>
</evidence>
<dbReference type="VEuPathDB" id="FungiDB:DNF11_0239"/>
<dbReference type="InterPro" id="IPR011009">
    <property type="entry name" value="Kinase-like_dom_sf"/>
</dbReference>
<keyword evidence="2 3" id="KW-0067">ATP-binding</keyword>
<keyword evidence="7" id="KW-0808">Transferase</keyword>
<dbReference type="EMBL" id="CP033148">
    <property type="protein sequence ID" value="AYO41189.1"/>
    <property type="molecule type" value="Genomic_DNA"/>
</dbReference>
<sequence length="384" mass="44006">MASDADTSLYEQPASYVKKQEYTFGKTIGKGTYGVVRSAIRTLPDHTTQPVAVKIIKKSSLKRQEHIIMQEIEMVRSLNHPHIIKLIDWFESKDKFYLVFEEAHGGELFYRLMQGRFTERAACRIIYVVLEAIAYMHRNEIVHRDIKPENILYRSEAQDADIVLVDFGIATHLYEHTDTELHGMCGSVGYAAPEVMARKGYGKPVDMWGLGIVTYCMLCGFAPFSSVDPKLFLEQVESATISFEGKYWDSVSAEGIDFVQQCLNRDPEQRITSEDALHHAWFRLISDETHESDDDGNDISTGVRENYRSKWKSVMATVRATKRIQALSHTHVEPLHEDLCPSSPLYSDEDNDHANHSFGAPQRTTSNSWLEWLRSYFPVYNYSE</sequence>
<proteinExistence type="inferred from homology"/>
<comment type="similarity">
    <text evidence="4">Belongs to the protein kinase superfamily.</text>
</comment>
<dbReference type="GO" id="GO:0004683">
    <property type="term" value="F:calcium/calmodulin-dependent protein kinase activity"/>
    <property type="evidence" value="ECO:0007669"/>
    <property type="project" value="UniProtKB-EC"/>
</dbReference>
<evidence type="ECO:0000256" key="3">
    <source>
        <dbReference type="PROSITE-ProRule" id="PRU10141"/>
    </source>
</evidence>
<keyword evidence="8" id="KW-1185">Reference proteome</keyword>
<dbReference type="InterPro" id="IPR017441">
    <property type="entry name" value="Protein_kinase_ATP_BS"/>
</dbReference>
<evidence type="ECO:0000256" key="4">
    <source>
        <dbReference type="RuleBase" id="RU000304"/>
    </source>
</evidence>
<dbReference type="SUPFAM" id="SSF56112">
    <property type="entry name" value="Protein kinase-like (PK-like)"/>
    <property type="match status" value="1"/>
</dbReference>
<dbReference type="Pfam" id="PF00069">
    <property type="entry name" value="Pkinase"/>
    <property type="match status" value="1"/>
</dbReference>